<dbReference type="GO" id="GO:0016757">
    <property type="term" value="F:glycosyltransferase activity"/>
    <property type="evidence" value="ECO:0007669"/>
    <property type="project" value="UniProtKB-KW"/>
</dbReference>
<dbReference type="AlphaFoldDB" id="A0A6H1WUU2"/>
<organism evidence="2 3">
    <name type="scientific">Thermosulfurimonas marina</name>
    <dbReference type="NCBI Taxonomy" id="2047767"/>
    <lineage>
        <taxon>Bacteria</taxon>
        <taxon>Pseudomonadati</taxon>
        <taxon>Thermodesulfobacteriota</taxon>
        <taxon>Thermodesulfobacteria</taxon>
        <taxon>Thermodesulfobacteriales</taxon>
        <taxon>Thermodesulfobacteriaceae</taxon>
        <taxon>Thermosulfurimonas</taxon>
    </lineage>
</organism>
<evidence type="ECO:0000313" key="2">
    <source>
        <dbReference type="EMBL" id="QJA06967.1"/>
    </source>
</evidence>
<dbReference type="Proteomes" id="UP000501253">
    <property type="component" value="Chromosome"/>
</dbReference>
<dbReference type="Gene3D" id="3.30.1310.20">
    <property type="entry name" value="PRTase-like"/>
    <property type="match status" value="1"/>
</dbReference>
<dbReference type="CDD" id="cd06223">
    <property type="entry name" value="PRTases_typeI"/>
    <property type="match status" value="1"/>
</dbReference>
<protein>
    <submittedName>
        <fullName evidence="2">Phosphoribosyltransferase</fullName>
    </submittedName>
</protein>
<gene>
    <name evidence="2" type="ORF">FVE67_03135</name>
</gene>
<keyword evidence="2" id="KW-0808">Transferase</keyword>
<dbReference type="Pfam" id="PF00156">
    <property type="entry name" value="Pribosyltran"/>
    <property type="match status" value="1"/>
</dbReference>
<reference evidence="2 3" key="1">
    <citation type="submission" date="2019-08" db="EMBL/GenBank/DDBJ databases">
        <title>Complete genome sequence of Thermosulfurimonas marina SU872T, an anaerobic thermophilic chemolithoautotrophic bacterium isolated from a shallow marine hydrothermal vent.</title>
        <authorList>
            <person name="Allioux M."/>
            <person name="Jebbar M."/>
            <person name="Slobodkina G."/>
            <person name="Slobodkin A."/>
            <person name="Moalic Y."/>
            <person name="Frolova A."/>
            <person name="Shao Z."/>
            <person name="Alain K."/>
        </authorList>
    </citation>
    <scope>NUCLEOTIDE SEQUENCE [LARGE SCALE GENOMIC DNA]</scope>
    <source>
        <strain evidence="2 3">SU872</strain>
    </source>
</reference>
<dbReference type="KEGG" id="tmai:FVE67_03135"/>
<dbReference type="Gene3D" id="3.40.50.2020">
    <property type="match status" value="1"/>
</dbReference>
<dbReference type="InterPro" id="IPR000836">
    <property type="entry name" value="PRTase_dom"/>
</dbReference>
<evidence type="ECO:0000313" key="3">
    <source>
        <dbReference type="Proteomes" id="UP000501253"/>
    </source>
</evidence>
<keyword evidence="2" id="KW-0328">Glycosyltransferase</keyword>
<evidence type="ECO:0000259" key="1">
    <source>
        <dbReference type="Pfam" id="PF00156"/>
    </source>
</evidence>
<dbReference type="SUPFAM" id="SSF53271">
    <property type="entry name" value="PRTase-like"/>
    <property type="match status" value="1"/>
</dbReference>
<name>A0A6H1WUU2_9BACT</name>
<sequence>MLRPAYEKGPPGWILAIPAGGVPVAVEVARALKWPLDLLLVKKLPLPWNPEAGFGALTIEGDLLVNREAMRYFRLTEEDLAWARERAREELQKRNRLLRGGRPYPDLSGKTVLLVDDGLASGFTMLAGVQMVRRKGVSKVIVAVPTASERSLELLEPQVDEIYCPNVRSGPYFAVADAYQNWYDLDYEEVLDFLKSLEKSSTP</sequence>
<proteinExistence type="predicted"/>
<dbReference type="EMBL" id="CP042909">
    <property type="protein sequence ID" value="QJA06967.1"/>
    <property type="molecule type" value="Genomic_DNA"/>
</dbReference>
<dbReference type="InterPro" id="IPR029057">
    <property type="entry name" value="PRTase-like"/>
</dbReference>
<keyword evidence="3" id="KW-1185">Reference proteome</keyword>
<feature type="domain" description="Phosphoribosyltransferase" evidence="1">
    <location>
        <begin position="14"/>
        <end position="148"/>
    </location>
</feature>
<accession>A0A6H1WUU2</accession>